<feature type="signal peptide" evidence="2">
    <location>
        <begin position="1"/>
        <end position="23"/>
    </location>
</feature>
<proteinExistence type="predicted"/>
<feature type="region of interest" description="Disordered" evidence="1">
    <location>
        <begin position="41"/>
        <end position="72"/>
    </location>
</feature>
<feature type="region of interest" description="Disordered" evidence="1">
    <location>
        <begin position="101"/>
        <end position="187"/>
    </location>
</feature>
<feature type="compositionally biased region" description="Acidic residues" evidence="1">
    <location>
        <begin position="123"/>
        <end position="132"/>
    </location>
</feature>
<dbReference type="EMBL" id="JAIFTH010000077">
    <property type="protein sequence ID" value="KAG9510771.1"/>
    <property type="molecule type" value="Genomic_DNA"/>
</dbReference>
<evidence type="ECO:0000256" key="1">
    <source>
        <dbReference type="SAM" id="MobiDB-lite"/>
    </source>
</evidence>
<feature type="compositionally biased region" description="Low complexity" evidence="1">
    <location>
        <begin position="257"/>
        <end position="275"/>
    </location>
</feature>
<reference evidence="3 4" key="1">
    <citation type="submission" date="2020-10" db="EMBL/GenBank/DDBJ databases">
        <authorList>
            <person name="Klimov P.B."/>
            <person name="Dyachkov S.M."/>
            <person name="Chetverikov P.E."/>
        </authorList>
    </citation>
    <scope>NUCLEOTIDE SEQUENCE [LARGE SCALE GENOMIC DNA]</scope>
    <source>
        <strain evidence="3">BMOC 18-1129-001#AD2665</strain>
        <tissue evidence="3">Entire mites</tissue>
    </source>
</reference>
<gene>
    <name evidence="3" type="ORF">GZH46_00671</name>
</gene>
<feature type="chain" id="PRO_5047322985" evidence="2">
    <location>
        <begin position="24"/>
        <end position="292"/>
    </location>
</feature>
<evidence type="ECO:0000256" key="2">
    <source>
        <dbReference type="SAM" id="SignalP"/>
    </source>
</evidence>
<feature type="compositionally biased region" description="Low complexity" evidence="1">
    <location>
        <begin position="103"/>
        <end position="122"/>
    </location>
</feature>
<evidence type="ECO:0000313" key="4">
    <source>
        <dbReference type="Proteomes" id="UP000825002"/>
    </source>
</evidence>
<keyword evidence="4" id="KW-1185">Reference proteome</keyword>
<accession>A0ABQ7SBL4</accession>
<evidence type="ECO:0000313" key="3">
    <source>
        <dbReference type="EMBL" id="KAG9510771.1"/>
    </source>
</evidence>
<sequence length="292" mass="30436">MSQFRASLTVGIVLIAWSAVVIAQYNIEDDDPEAPQLFRQATAGGRGSQSAEFNPSSHLGAGEARTAGSRHVHERDYAPSYYNQATRNYYGPTDGLAGYSGLTGAPSHSSAASSEFSGPTSGTDDDGDDGDVDERPRDSHFDDMPSLGRAASSAAGIGEGSDDDSDADEGSSPYPFSNSDSNGRLNRAASHYGRSFDSTNAGVAGQSRFFGGDYTGLTDMWANARPSASSAGYRVAGSGRRPKSSDWLDASTGFGMSSSPASQSAPLSRRPSSSSEEVDSDTRDSSPDADDD</sequence>
<protein>
    <submittedName>
        <fullName evidence="3">Uncharacterized protein</fullName>
    </submittedName>
</protein>
<dbReference type="Proteomes" id="UP000825002">
    <property type="component" value="Unassembled WGS sequence"/>
</dbReference>
<feature type="region of interest" description="Disordered" evidence="1">
    <location>
        <begin position="226"/>
        <end position="292"/>
    </location>
</feature>
<feature type="compositionally biased region" description="Polar residues" evidence="1">
    <location>
        <begin position="174"/>
        <end position="184"/>
    </location>
</feature>
<organism evidence="3 4">
    <name type="scientific">Fragariocoptes setiger</name>
    <dbReference type="NCBI Taxonomy" id="1670756"/>
    <lineage>
        <taxon>Eukaryota</taxon>
        <taxon>Metazoa</taxon>
        <taxon>Ecdysozoa</taxon>
        <taxon>Arthropoda</taxon>
        <taxon>Chelicerata</taxon>
        <taxon>Arachnida</taxon>
        <taxon>Acari</taxon>
        <taxon>Acariformes</taxon>
        <taxon>Trombidiformes</taxon>
        <taxon>Prostigmata</taxon>
        <taxon>Eupodina</taxon>
        <taxon>Eriophyoidea</taxon>
        <taxon>Phytoptidae</taxon>
        <taxon>Fragariocoptes</taxon>
    </lineage>
</organism>
<comment type="caution">
    <text evidence="3">The sequence shown here is derived from an EMBL/GenBank/DDBJ whole genome shotgun (WGS) entry which is preliminary data.</text>
</comment>
<keyword evidence="2" id="KW-0732">Signal</keyword>
<name>A0ABQ7SBL4_9ACAR</name>
<feature type="compositionally biased region" description="Polar residues" evidence="1">
    <location>
        <begin position="48"/>
        <end position="57"/>
    </location>
</feature>
<feature type="compositionally biased region" description="Basic and acidic residues" evidence="1">
    <location>
        <begin position="133"/>
        <end position="143"/>
    </location>
</feature>
<feature type="compositionally biased region" description="Acidic residues" evidence="1">
    <location>
        <begin position="160"/>
        <end position="169"/>
    </location>
</feature>